<evidence type="ECO:0008006" key="4">
    <source>
        <dbReference type="Google" id="ProtNLM"/>
    </source>
</evidence>
<feature type="chain" id="PRO_5039312740" description="T9SS C-terminal target domain-containing protein" evidence="1">
    <location>
        <begin position="26"/>
        <end position="444"/>
    </location>
</feature>
<sequence>MRNYYLHRTILLVATLIAAVGIAKADTWDGSISTAWYENGEPYEIHSAADLAGLAQLVNDSPFWNRVDFAGKTITLMTDIDLGANGASGLKWPMIGDDDDNPFRGTFNGNGHTISNVYVNNNHGTGSDEAGLSIKMPRVAGLFGVNEGTIQNLTVQNGYFLGIGHHRLPIYNDIDCAGAIAGVNNGTIENCTAIQVSPEVRGGHYAGSICGQNNGTVTGCLAAIKDFMNDSDGTPVGIPMVSDGTPETNSFYRLDITEEDFDQAKLDADTTINESSLRTLPEVAGFENSLFIQDGATLMLDITTRGHDYHGWTDNGYYITSLTADGGATSEIIDDQIAGDELTLFRLTRITYTMYRDNTTNSIANMYYAISAIRPTGVEENMTKAQRIYSIEGYAIVEATAGDNITIADMAGHIVYNDKARSSRTLIPLKAGIYIVNGTKILIR</sequence>
<protein>
    <recommendedName>
        <fullName evidence="4">T9SS C-terminal target domain-containing protein</fullName>
    </recommendedName>
</protein>
<name>A0A9D1VRK9_9BACT</name>
<feature type="signal peptide" evidence="1">
    <location>
        <begin position="1"/>
        <end position="25"/>
    </location>
</feature>
<dbReference type="Gene3D" id="2.160.20.110">
    <property type="match status" value="1"/>
</dbReference>
<dbReference type="EMBL" id="DXFB01000135">
    <property type="protein sequence ID" value="HIX45589.1"/>
    <property type="molecule type" value="Genomic_DNA"/>
</dbReference>
<organism evidence="2 3">
    <name type="scientific">Candidatus Barnesiella excrementipullorum</name>
    <dbReference type="NCBI Taxonomy" id="2838479"/>
    <lineage>
        <taxon>Bacteria</taxon>
        <taxon>Pseudomonadati</taxon>
        <taxon>Bacteroidota</taxon>
        <taxon>Bacteroidia</taxon>
        <taxon>Bacteroidales</taxon>
        <taxon>Barnesiellaceae</taxon>
        <taxon>Barnesiella</taxon>
    </lineage>
</organism>
<dbReference type="AlphaFoldDB" id="A0A9D1VRK9"/>
<keyword evidence="1" id="KW-0732">Signal</keyword>
<evidence type="ECO:0000256" key="1">
    <source>
        <dbReference type="SAM" id="SignalP"/>
    </source>
</evidence>
<evidence type="ECO:0000313" key="3">
    <source>
        <dbReference type="Proteomes" id="UP000824246"/>
    </source>
</evidence>
<comment type="caution">
    <text evidence="2">The sequence shown here is derived from an EMBL/GenBank/DDBJ whole genome shotgun (WGS) entry which is preliminary data.</text>
</comment>
<gene>
    <name evidence="2" type="ORF">H9982_05150</name>
</gene>
<proteinExistence type="predicted"/>
<reference evidence="2" key="1">
    <citation type="journal article" date="2021" name="PeerJ">
        <title>Extensive microbial diversity within the chicken gut microbiome revealed by metagenomics and culture.</title>
        <authorList>
            <person name="Gilroy R."/>
            <person name="Ravi A."/>
            <person name="Getino M."/>
            <person name="Pursley I."/>
            <person name="Horton D.L."/>
            <person name="Alikhan N.F."/>
            <person name="Baker D."/>
            <person name="Gharbi K."/>
            <person name="Hall N."/>
            <person name="Watson M."/>
            <person name="Adriaenssens E.M."/>
            <person name="Foster-Nyarko E."/>
            <person name="Jarju S."/>
            <person name="Secka A."/>
            <person name="Antonio M."/>
            <person name="Oren A."/>
            <person name="Chaudhuri R.R."/>
            <person name="La Ragione R."/>
            <person name="Hildebrand F."/>
            <person name="Pallen M.J."/>
        </authorList>
    </citation>
    <scope>NUCLEOTIDE SEQUENCE</scope>
    <source>
        <strain evidence="2">ChiHjej12B11-16260</strain>
    </source>
</reference>
<accession>A0A9D1VRK9</accession>
<dbReference type="Proteomes" id="UP000824246">
    <property type="component" value="Unassembled WGS sequence"/>
</dbReference>
<reference evidence="2" key="2">
    <citation type="submission" date="2021-04" db="EMBL/GenBank/DDBJ databases">
        <authorList>
            <person name="Gilroy R."/>
        </authorList>
    </citation>
    <scope>NUCLEOTIDE SEQUENCE</scope>
    <source>
        <strain evidence="2">ChiHjej12B11-16260</strain>
    </source>
</reference>
<evidence type="ECO:0000313" key="2">
    <source>
        <dbReference type="EMBL" id="HIX45589.1"/>
    </source>
</evidence>